<dbReference type="InterPro" id="IPR008266">
    <property type="entry name" value="Tyr_kinase_AS"/>
</dbReference>
<dbReference type="InterPro" id="IPR013761">
    <property type="entry name" value="SAM/pointed_sf"/>
</dbReference>
<dbReference type="EC" id="2.7.10.1" evidence="2"/>
<keyword evidence="7" id="KW-0732">Signal</keyword>
<dbReference type="GO" id="GO:0005524">
    <property type="term" value="F:ATP binding"/>
    <property type="evidence" value="ECO:0007669"/>
    <property type="project" value="UniProtKB-UniRule"/>
</dbReference>
<keyword evidence="12 19" id="KW-1133">Transmembrane helix</keyword>
<evidence type="ECO:0000256" key="8">
    <source>
        <dbReference type="ARBA" id="ARBA00022737"/>
    </source>
</evidence>
<dbReference type="FunFam" id="2.10.50.10:FF:000001">
    <property type="entry name" value="Ephrin type-A receptor 5"/>
    <property type="match status" value="1"/>
</dbReference>
<keyword evidence="11 18" id="KW-0067">ATP-binding</keyword>
<dbReference type="InterPro" id="IPR050449">
    <property type="entry name" value="Ephrin_rcpt_TKs"/>
</dbReference>
<dbReference type="GO" id="GO:0005886">
    <property type="term" value="C:plasma membrane"/>
    <property type="evidence" value="ECO:0007669"/>
    <property type="project" value="UniProtKB-SubCell"/>
</dbReference>
<dbReference type="FunFam" id="1.10.510.10:FF:000268">
    <property type="entry name" value="Receptor protein-tyrosine kinase"/>
    <property type="match status" value="1"/>
</dbReference>
<evidence type="ECO:0000256" key="18">
    <source>
        <dbReference type="PROSITE-ProRule" id="PRU10141"/>
    </source>
</evidence>
<dbReference type="EMBL" id="JADWDJ010000001">
    <property type="protein sequence ID" value="KAG5286099.1"/>
    <property type="molecule type" value="Genomic_DNA"/>
</dbReference>
<evidence type="ECO:0000256" key="12">
    <source>
        <dbReference type="ARBA" id="ARBA00022989"/>
    </source>
</evidence>
<dbReference type="Gene3D" id="2.60.40.10">
    <property type="entry name" value="Immunoglobulins"/>
    <property type="match status" value="2"/>
</dbReference>
<feature type="domain" description="SAM" evidence="21">
    <location>
        <begin position="603"/>
        <end position="667"/>
    </location>
</feature>
<dbReference type="PROSITE" id="PS00107">
    <property type="entry name" value="PROTEIN_KINASE_ATP"/>
    <property type="match status" value="1"/>
</dbReference>
<keyword evidence="16" id="KW-0325">Glycoprotein</keyword>
<dbReference type="Pfam" id="PF00536">
    <property type="entry name" value="SAM_1"/>
    <property type="match status" value="1"/>
</dbReference>
<feature type="domain" description="Fibronectin type-III" evidence="22">
    <location>
        <begin position="60"/>
        <end position="170"/>
    </location>
</feature>
<keyword evidence="9 18" id="KW-0547">Nucleotide-binding</keyword>
<feature type="domain" description="Protein kinase" evidence="20">
    <location>
        <begin position="355"/>
        <end position="612"/>
    </location>
</feature>
<dbReference type="FunFam" id="1.10.150.50:FF:000001">
    <property type="entry name" value="Ephrin type-A receptor 5"/>
    <property type="match status" value="1"/>
</dbReference>
<organism evidence="23 24">
    <name type="scientific">Alosa alosa</name>
    <name type="common">allis shad</name>
    <dbReference type="NCBI Taxonomy" id="278164"/>
    <lineage>
        <taxon>Eukaryota</taxon>
        <taxon>Metazoa</taxon>
        <taxon>Chordata</taxon>
        <taxon>Craniata</taxon>
        <taxon>Vertebrata</taxon>
        <taxon>Euteleostomi</taxon>
        <taxon>Actinopterygii</taxon>
        <taxon>Neopterygii</taxon>
        <taxon>Teleostei</taxon>
        <taxon>Clupei</taxon>
        <taxon>Clupeiformes</taxon>
        <taxon>Clupeoidei</taxon>
        <taxon>Clupeidae</taxon>
        <taxon>Alosa</taxon>
    </lineage>
</organism>
<gene>
    <name evidence="23" type="ORF">AALO_G00010920</name>
</gene>
<evidence type="ECO:0000259" key="20">
    <source>
        <dbReference type="PROSITE" id="PS50011"/>
    </source>
</evidence>
<keyword evidence="3" id="KW-1003">Cell membrane</keyword>
<dbReference type="InterPro" id="IPR001245">
    <property type="entry name" value="Ser-Thr/Tyr_kinase_cat_dom"/>
</dbReference>
<evidence type="ECO:0000256" key="17">
    <source>
        <dbReference type="ARBA" id="ARBA00051243"/>
    </source>
</evidence>
<dbReference type="SMART" id="SM00060">
    <property type="entry name" value="FN3"/>
    <property type="match status" value="2"/>
</dbReference>
<dbReference type="GO" id="GO:0030425">
    <property type="term" value="C:dendrite"/>
    <property type="evidence" value="ECO:0007669"/>
    <property type="project" value="TreeGrafter"/>
</dbReference>
<evidence type="ECO:0000256" key="7">
    <source>
        <dbReference type="ARBA" id="ARBA00022729"/>
    </source>
</evidence>
<evidence type="ECO:0000256" key="9">
    <source>
        <dbReference type="ARBA" id="ARBA00022741"/>
    </source>
</evidence>
<dbReference type="InterPro" id="IPR001660">
    <property type="entry name" value="SAM"/>
</dbReference>
<comment type="subcellular location">
    <subcellularLocation>
        <location evidence="1">Cell membrane</location>
        <topology evidence="1">Single-pass type I membrane protein</topology>
    </subcellularLocation>
</comment>
<evidence type="ECO:0000256" key="10">
    <source>
        <dbReference type="ARBA" id="ARBA00022777"/>
    </source>
</evidence>
<reference evidence="23 24" key="1">
    <citation type="submission" date="2020-10" db="EMBL/GenBank/DDBJ databases">
        <title>Chromosome-scale genome assembly of the Allis shad, Alosa alosa.</title>
        <authorList>
            <person name="Margot Z."/>
            <person name="Christophe K."/>
            <person name="Cabau C."/>
            <person name="Louis A."/>
            <person name="Berthelot C."/>
            <person name="Parey E."/>
            <person name="Roest Crollius H."/>
            <person name="Montfort J."/>
            <person name="Robinson-Rechavi M."/>
            <person name="Bucao C."/>
            <person name="Bouchez O."/>
            <person name="Gislard M."/>
            <person name="Lluch J."/>
            <person name="Milhes M."/>
            <person name="Lampietro C."/>
            <person name="Lopez Roques C."/>
            <person name="Donnadieu C."/>
            <person name="Braasch I."/>
            <person name="Desvignes T."/>
            <person name="Postlethwait J."/>
            <person name="Bobe J."/>
            <person name="Guiguen Y."/>
        </authorList>
    </citation>
    <scope>NUCLEOTIDE SEQUENCE [LARGE SCALE GENOMIC DNA]</scope>
    <source>
        <strain evidence="23">M-15738</strain>
        <tissue evidence="23">Blood</tissue>
    </source>
</reference>
<evidence type="ECO:0000256" key="16">
    <source>
        <dbReference type="ARBA" id="ARBA00023180"/>
    </source>
</evidence>
<dbReference type="FunFam" id="2.60.40.10:FF:000041">
    <property type="entry name" value="ephrin type-A receptor 3"/>
    <property type="match status" value="1"/>
</dbReference>
<feature type="domain" description="Fibronectin type-III" evidence="22">
    <location>
        <begin position="171"/>
        <end position="262"/>
    </location>
</feature>
<dbReference type="InterPro" id="IPR013783">
    <property type="entry name" value="Ig-like_fold"/>
</dbReference>
<dbReference type="InterPro" id="IPR011009">
    <property type="entry name" value="Kinase-like_dom_sf"/>
</dbReference>
<dbReference type="PROSITE" id="PS00109">
    <property type="entry name" value="PROTEIN_KINASE_TYR"/>
    <property type="match status" value="1"/>
</dbReference>
<dbReference type="SUPFAM" id="SSF49265">
    <property type="entry name" value="Fibronectin type III"/>
    <property type="match status" value="1"/>
</dbReference>
<dbReference type="InterPro" id="IPR036116">
    <property type="entry name" value="FN3_sf"/>
</dbReference>
<dbReference type="AlphaFoldDB" id="A0AAV6HFI4"/>
<comment type="catalytic activity">
    <reaction evidence="17">
        <text>L-tyrosyl-[protein] + ATP = O-phospho-L-tyrosyl-[protein] + ADP + H(+)</text>
        <dbReference type="Rhea" id="RHEA:10596"/>
        <dbReference type="Rhea" id="RHEA-COMP:10136"/>
        <dbReference type="Rhea" id="RHEA-COMP:20101"/>
        <dbReference type="ChEBI" id="CHEBI:15378"/>
        <dbReference type="ChEBI" id="CHEBI:30616"/>
        <dbReference type="ChEBI" id="CHEBI:46858"/>
        <dbReference type="ChEBI" id="CHEBI:61978"/>
        <dbReference type="ChEBI" id="CHEBI:456216"/>
        <dbReference type="EC" id="2.7.10.1"/>
    </reaction>
</comment>
<evidence type="ECO:0000256" key="5">
    <source>
        <dbReference type="ARBA" id="ARBA00022679"/>
    </source>
</evidence>
<keyword evidence="15" id="KW-0675">Receptor</keyword>
<keyword evidence="14" id="KW-0829">Tyrosine-protein kinase</keyword>
<comment type="caution">
    <text evidence="23">The sequence shown here is derived from an EMBL/GenBank/DDBJ whole genome shotgun (WGS) entry which is preliminary data.</text>
</comment>
<dbReference type="Gene3D" id="3.30.200.20">
    <property type="entry name" value="Phosphorylase Kinase, domain 1"/>
    <property type="match status" value="1"/>
</dbReference>
<keyword evidence="10" id="KW-0418">Kinase</keyword>
<dbReference type="FunFam" id="2.60.40.10:FF:001388">
    <property type="entry name" value="ephrin type-A receptor 3-like"/>
    <property type="match status" value="1"/>
</dbReference>
<dbReference type="PROSITE" id="PS50853">
    <property type="entry name" value="FN3"/>
    <property type="match status" value="2"/>
</dbReference>
<dbReference type="Gene3D" id="2.10.50.10">
    <property type="entry name" value="Tumor Necrosis Factor Receptor, subunit A, domain 2"/>
    <property type="match status" value="1"/>
</dbReference>
<dbReference type="InterPro" id="IPR027936">
    <property type="entry name" value="Eph_TM"/>
</dbReference>
<dbReference type="PANTHER" id="PTHR46877">
    <property type="entry name" value="EPH RECEPTOR A5"/>
    <property type="match status" value="1"/>
</dbReference>
<dbReference type="InterPro" id="IPR020635">
    <property type="entry name" value="Tyr_kinase_cat_dom"/>
</dbReference>
<dbReference type="PANTHER" id="PTHR46877:SF8">
    <property type="entry name" value="RECEPTOR PROTEIN-TYROSINE KINASE"/>
    <property type="match status" value="1"/>
</dbReference>
<keyword evidence="8" id="KW-0677">Repeat</keyword>
<dbReference type="GO" id="GO:0007411">
    <property type="term" value="P:axon guidance"/>
    <property type="evidence" value="ECO:0007669"/>
    <property type="project" value="TreeGrafter"/>
</dbReference>
<dbReference type="Pfam" id="PF14575">
    <property type="entry name" value="EphA2_TM"/>
    <property type="match status" value="1"/>
</dbReference>
<evidence type="ECO:0000259" key="22">
    <source>
        <dbReference type="PROSITE" id="PS50853"/>
    </source>
</evidence>
<dbReference type="InterPro" id="IPR017441">
    <property type="entry name" value="Protein_kinase_ATP_BS"/>
</dbReference>
<dbReference type="PROSITE" id="PS50011">
    <property type="entry name" value="PROTEIN_KINASE_DOM"/>
    <property type="match status" value="1"/>
</dbReference>
<evidence type="ECO:0000256" key="2">
    <source>
        <dbReference type="ARBA" id="ARBA00011902"/>
    </source>
</evidence>
<evidence type="ECO:0000256" key="6">
    <source>
        <dbReference type="ARBA" id="ARBA00022692"/>
    </source>
</evidence>
<keyword evidence="6 19" id="KW-0812">Transmembrane</keyword>
<keyword evidence="13 19" id="KW-0472">Membrane</keyword>
<dbReference type="Pfam" id="PF07714">
    <property type="entry name" value="PK_Tyr_Ser-Thr"/>
    <property type="match status" value="1"/>
</dbReference>
<evidence type="ECO:0000256" key="15">
    <source>
        <dbReference type="ARBA" id="ARBA00023170"/>
    </source>
</evidence>
<dbReference type="InterPro" id="IPR000719">
    <property type="entry name" value="Prot_kinase_dom"/>
</dbReference>
<dbReference type="PRINTS" id="PR00014">
    <property type="entry name" value="FNTYPEIII"/>
</dbReference>
<keyword evidence="5" id="KW-0808">Transferase</keyword>
<evidence type="ECO:0000256" key="11">
    <source>
        <dbReference type="ARBA" id="ARBA00022840"/>
    </source>
</evidence>
<sequence length="673" mass="75330">MRINERACRPGFYKAEATETYCAKCPPHSYSRQERAAECTCEQSYYRADGDPRFMACTQPPSAPEHPISTINDTSVTLEWSPPRETGGRGDVAYNIHCRKCSSDGKKCSPCGGGLHFAPRQFGLLTAKVQVTDLLPHTNYTFSIEAVNGVSDLSPSPRQQVSVNITTSQTVSVILKERKSKDSITLAWQGPDRTNGAIVEYEVIYYEKNQRDQNYTVLKTKFNMMTVEGLKPGTTYVFRVRARTDGGYGNYGGEIELETSHEDMLAIGDPNQSTILAVSIAGGIVLLIFLVACFVVSGRHCGYIKAKQDPDEEKMQFQHGRVKLPGSRTYIHPHTYEDPNQAVRDFAKEIDASSIRIERVIGAGEFGEVCSGRLKLPSKREIYVAIKSLKAGYSEKQRRDFLSEASIMGQFDHPNIIRLEGVVTRCKPVMIITEYMENGSLDTFLKKHDGQFTIIQLVGMMRGIASGMKYLSDMNYVHRDLAARNILVNSNLVCKVSDFGLSRVLEDDPEAAYTTRGGKIPIRWTAPEAIAYRKFTSASDVWSYGIVMWEVISYGERPYWEMSNQDVIKAIDEGYRLPAPMDCPFLKELANSSVWEDPPSPEFAVTTVEEWLEALKMGQYQDNFTSAGYVTLDSILYISISELEKMGVTLVGHQRKILSSVQSLHTQGTHVHV</sequence>
<dbReference type="SUPFAM" id="SSF47769">
    <property type="entry name" value="SAM/Pointed domain"/>
    <property type="match status" value="1"/>
</dbReference>
<name>A0AAV6HFI4_9TELE</name>
<dbReference type="PROSITE" id="PS50105">
    <property type="entry name" value="SAM_DOMAIN"/>
    <property type="match status" value="1"/>
</dbReference>
<evidence type="ECO:0000256" key="4">
    <source>
        <dbReference type="ARBA" id="ARBA00022553"/>
    </source>
</evidence>
<evidence type="ECO:0000313" key="24">
    <source>
        <dbReference type="Proteomes" id="UP000823561"/>
    </source>
</evidence>
<dbReference type="Proteomes" id="UP000823561">
    <property type="component" value="Chromosome 1"/>
</dbReference>
<feature type="binding site" evidence="18">
    <location>
        <position position="387"/>
    </location>
    <ligand>
        <name>ATP</name>
        <dbReference type="ChEBI" id="CHEBI:30616"/>
    </ligand>
</feature>
<proteinExistence type="predicted"/>
<dbReference type="PRINTS" id="PR00109">
    <property type="entry name" value="TYRKINASE"/>
</dbReference>
<keyword evidence="4" id="KW-0597">Phosphoprotein</keyword>
<dbReference type="Pfam" id="PF00041">
    <property type="entry name" value="fn3"/>
    <property type="match status" value="2"/>
</dbReference>
<protein>
    <recommendedName>
        <fullName evidence="2">receptor protein-tyrosine kinase</fullName>
        <ecNumber evidence="2">2.7.10.1</ecNumber>
    </recommendedName>
</protein>
<accession>A0AAV6HFI4</accession>
<dbReference type="GO" id="GO:0005005">
    <property type="term" value="F:transmembrane-ephrin receptor activity"/>
    <property type="evidence" value="ECO:0007669"/>
    <property type="project" value="TreeGrafter"/>
</dbReference>
<dbReference type="Gene3D" id="1.10.150.50">
    <property type="entry name" value="Transcription Factor, Ets-1"/>
    <property type="match status" value="1"/>
</dbReference>
<evidence type="ECO:0000256" key="13">
    <source>
        <dbReference type="ARBA" id="ARBA00023136"/>
    </source>
</evidence>
<evidence type="ECO:0000256" key="3">
    <source>
        <dbReference type="ARBA" id="ARBA00022475"/>
    </source>
</evidence>
<evidence type="ECO:0000256" key="19">
    <source>
        <dbReference type="SAM" id="Phobius"/>
    </source>
</evidence>
<dbReference type="FunFam" id="3.30.200.20:FF:000001">
    <property type="entry name" value="Ephrin type-A receptor 5"/>
    <property type="match status" value="1"/>
</dbReference>
<dbReference type="SUPFAM" id="SSF56112">
    <property type="entry name" value="Protein kinase-like (PK-like)"/>
    <property type="match status" value="1"/>
</dbReference>
<dbReference type="Gene3D" id="1.10.510.10">
    <property type="entry name" value="Transferase(Phosphotransferase) domain 1"/>
    <property type="match status" value="1"/>
</dbReference>
<evidence type="ECO:0000313" key="23">
    <source>
        <dbReference type="EMBL" id="KAG5286099.1"/>
    </source>
</evidence>
<evidence type="ECO:0000256" key="14">
    <source>
        <dbReference type="ARBA" id="ARBA00023137"/>
    </source>
</evidence>
<dbReference type="SMART" id="SM00454">
    <property type="entry name" value="SAM"/>
    <property type="match status" value="1"/>
</dbReference>
<keyword evidence="24" id="KW-1185">Reference proteome</keyword>
<feature type="transmembrane region" description="Helical" evidence="19">
    <location>
        <begin position="275"/>
        <end position="297"/>
    </location>
</feature>
<evidence type="ECO:0000259" key="21">
    <source>
        <dbReference type="PROSITE" id="PS50105"/>
    </source>
</evidence>
<dbReference type="CDD" id="cd00063">
    <property type="entry name" value="FN3"/>
    <property type="match status" value="2"/>
</dbReference>
<evidence type="ECO:0000256" key="1">
    <source>
        <dbReference type="ARBA" id="ARBA00004251"/>
    </source>
</evidence>
<dbReference type="InterPro" id="IPR003961">
    <property type="entry name" value="FN3_dom"/>
</dbReference>
<dbReference type="SMART" id="SM00219">
    <property type="entry name" value="TyrKc"/>
    <property type="match status" value="1"/>
</dbReference>
<dbReference type="CDD" id="cd09488">
    <property type="entry name" value="SAM_EPH-R"/>
    <property type="match status" value="1"/>
</dbReference>